<sequence>MLGKFLNIAQNVIYRKAPQAALKTTIQVPTKQNKARKKLSARSHAELTFRIQMCVASGQAHAFQHRSDDLAPIPPLMRSIIRDLNRLREFAPEEELKFRYMLSQVNAPVTQAASNQFASMAQKAKSHDSLYNETIAVE</sequence>
<reference evidence="1 2" key="1">
    <citation type="submission" date="2021-08" db="EMBL/GenBank/DDBJ databases">
        <title>complete genome sequencing of Deefgea sp. D25.</title>
        <authorList>
            <person name="Bae J.-W."/>
            <person name="Gim D.-H."/>
        </authorList>
    </citation>
    <scope>NUCLEOTIDE SEQUENCE [LARGE SCALE GENOMIC DNA]</scope>
    <source>
        <strain evidence="1 2">D25</strain>
    </source>
</reference>
<evidence type="ECO:0000313" key="1">
    <source>
        <dbReference type="EMBL" id="QZA78354.1"/>
    </source>
</evidence>
<dbReference type="Proteomes" id="UP000825679">
    <property type="component" value="Chromosome"/>
</dbReference>
<proteinExistence type="predicted"/>
<dbReference type="RefSeq" id="WP_221006862.1">
    <property type="nucleotide sequence ID" value="NZ_CP081150.1"/>
</dbReference>
<evidence type="ECO:0000313" key="2">
    <source>
        <dbReference type="Proteomes" id="UP000825679"/>
    </source>
</evidence>
<dbReference type="EMBL" id="CP081150">
    <property type="protein sequence ID" value="QZA78354.1"/>
    <property type="molecule type" value="Genomic_DNA"/>
</dbReference>
<name>A0ABX8Z6Y7_9NEIS</name>
<protein>
    <submittedName>
        <fullName evidence="1">Uncharacterized protein</fullName>
    </submittedName>
</protein>
<keyword evidence="2" id="KW-1185">Reference proteome</keyword>
<organism evidence="1 2">
    <name type="scientific">Deefgea tanakiae</name>
    <dbReference type="NCBI Taxonomy" id="2865840"/>
    <lineage>
        <taxon>Bacteria</taxon>
        <taxon>Pseudomonadati</taxon>
        <taxon>Pseudomonadota</taxon>
        <taxon>Betaproteobacteria</taxon>
        <taxon>Neisseriales</taxon>
        <taxon>Chitinibacteraceae</taxon>
        <taxon>Deefgea</taxon>
    </lineage>
</organism>
<gene>
    <name evidence="1" type="ORF">K4H28_02745</name>
</gene>
<accession>A0ABX8Z6Y7</accession>